<protein>
    <submittedName>
        <fullName evidence="2">Chemotaxis protein CheW</fullName>
    </submittedName>
</protein>
<dbReference type="SUPFAM" id="SSF50341">
    <property type="entry name" value="CheW-like"/>
    <property type="match status" value="1"/>
</dbReference>
<dbReference type="Pfam" id="PF01584">
    <property type="entry name" value="CheW"/>
    <property type="match status" value="1"/>
</dbReference>
<dbReference type="SMART" id="SM00260">
    <property type="entry name" value="CheW"/>
    <property type="match status" value="1"/>
</dbReference>
<dbReference type="GO" id="GO:0006935">
    <property type="term" value="P:chemotaxis"/>
    <property type="evidence" value="ECO:0007669"/>
    <property type="project" value="InterPro"/>
</dbReference>
<dbReference type="PROSITE" id="PS50851">
    <property type="entry name" value="CHEW"/>
    <property type="match status" value="1"/>
</dbReference>
<name>A0A1Q9G676_9GAMM</name>
<evidence type="ECO:0000313" key="3">
    <source>
        <dbReference type="Proteomes" id="UP000186905"/>
    </source>
</evidence>
<organism evidence="2 3">
    <name type="scientific">Photobacterium proteolyticum</name>
    <dbReference type="NCBI Taxonomy" id="1903952"/>
    <lineage>
        <taxon>Bacteria</taxon>
        <taxon>Pseudomonadati</taxon>
        <taxon>Pseudomonadota</taxon>
        <taxon>Gammaproteobacteria</taxon>
        <taxon>Vibrionales</taxon>
        <taxon>Vibrionaceae</taxon>
        <taxon>Photobacterium</taxon>
    </lineage>
</organism>
<dbReference type="Proteomes" id="UP000186905">
    <property type="component" value="Unassembled WGS sequence"/>
</dbReference>
<dbReference type="RefSeq" id="WP_075768400.1">
    <property type="nucleotide sequence ID" value="NZ_MJIL01000101.1"/>
</dbReference>
<comment type="caution">
    <text evidence="2">The sequence shown here is derived from an EMBL/GenBank/DDBJ whole genome shotgun (WGS) entry which is preliminary data.</text>
</comment>
<proteinExistence type="predicted"/>
<feature type="domain" description="CheW-like" evidence="1">
    <location>
        <begin position="24"/>
        <end position="168"/>
    </location>
</feature>
<dbReference type="GO" id="GO:0005829">
    <property type="term" value="C:cytosol"/>
    <property type="evidence" value="ECO:0007669"/>
    <property type="project" value="TreeGrafter"/>
</dbReference>
<accession>A0A1Q9G676</accession>
<reference evidence="2 3" key="1">
    <citation type="submission" date="2016-09" db="EMBL/GenBank/DDBJ databases">
        <title>Photobacterium proteolyticum sp. nov. a protease producing bacterium isolated from ocean sediments of Laizhou Bay.</title>
        <authorList>
            <person name="Li Y."/>
        </authorList>
    </citation>
    <scope>NUCLEOTIDE SEQUENCE [LARGE SCALE GENOMIC DNA]</scope>
    <source>
        <strain evidence="2 3">13-12</strain>
    </source>
</reference>
<dbReference type="GO" id="GO:0007165">
    <property type="term" value="P:signal transduction"/>
    <property type="evidence" value="ECO:0007669"/>
    <property type="project" value="InterPro"/>
</dbReference>
<dbReference type="OrthoDB" id="9790406at2"/>
<dbReference type="PANTHER" id="PTHR22617:SF41">
    <property type="entry name" value="CHEMOTAXIS SIGNAL TRANSDUCTION SYSTEM ADAPTOR PROTEIN CHEW"/>
    <property type="match status" value="1"/>
</dbReference>
<gene>
    <name evidence="2" type="ORF">BIT28_21070</name>
</gene>
<dbReference type="CDD" id="cd00732">
    <property type="entry name" value="CheW"/>
    <property type="match status" value="1"/>
</dbReference>
<dbReference type="InterPro" id="IPR002545">
    <property type="entry name" value="CheW-lke_dom"/>
</dbReference>
<dbReference type="InterPro" id="IPR039315">
    <property type="entry name" value="CheW"/>
</dbReference>
<dbReference type="PANTHER" id="PTHR22617">
    <property type="entry name" value="CHEMOTAXIS SENSOR HISTIDINE KINASE-RELATED"/>
    <property type="match status" value="1"/>
</dbReference>
<keyword evidence="3" id="KW-1185">Reference proteome</keyword>
<dbReference type="InterPro" id="IPR036061">
    <property type="entry name" value="CheW-like_dom_sf"/>
</dbReference>
<dbReference type="Gene3D" id="2.30.30.40">
    <property type="entry name" value="SH3 Domains"/>
    <property type="match status" value="1"/>
</dbReference>
<dbReference type="EMBL" id="MJIL01000101">
    <property type="protein sequence ID" value="OLQ69471.1"/>
    <property type="molecule type" value="Genomic_DNA"/>
</dbReference>
<evidence type="ECO:0000313" key="2">
    <source>
        <dbReference type="EMBL" id="OLQ69471.1"/>
    </source>
</evidence>
<dbReference type="AlphaFoldDB" id="A0A1Q9G676"/>
<dbReference type="STRING" id="1903952.BIT28_21070"/>
<evidence type="ECO:0000259" key="1">
    <source>
        <dbReference type="PROSITE" id="PS50851"/>
    </source>
</evidence>
<sequence length="176" mass="19643">MTQSLTLAEPRGQEDKDVDITHEQQQFLTFVLREELFAINIRPIKEIIEYGQLTVVPMVPEFVRGVINVRGNVVPIIDLAVRFGWPTTEVTKRSCIVIVEVESEGERIEIGVVVDAVSEVLDIPLADIEPAPSFGARLRTDFIEGMGKVNDEFIVLLNVGRVLSVEELSSLEALQE</sequence>
<dbReference type="Gene3D" id="2.40.50.180">
    <property type="entry name" value="CheA-289, Domain 4"/>
    <property type="match status" value="1"/>
</dbReference>